<reference evidence="2 3" key="1">
    <citation type="journal article" date="2019" name="Int. J. Syst. Evol. Microbiol.">
        <title>The Global Catalogue of Microorganisms (GCM) 10K type strain sequencing project: providing services to taxonomists for standard genome sequencing and annotation.</title>
        <authorList>
            <consortium name="The Broad Institute Genomics Platform"/>
            <consortium name="The Broad Institute Genome Sequencing Center for Infectious Disease"/>
            <person name="Wu L."/>
            <person name="Ma J."/>
        </authorList>
    </citation>
    <scope>NUCLEOTIDE SEQUENCE [LARGE SCALE GENOMIC DNA]</scope>
    <source>
        <strain evidence="2 3">CGMCC 1.10390</strain>
    </source>
</reference>
<comment type="caution">
    <text evidence="2">The sequence shown here is derived from an EMBL/GenBank/DDBJ whole genome shotgun (WGS) entry which is preliminary data.</text>
</comment>
<evidence type="ECO:0000313" key="3">
    <source>
        <dbReference type="Proteomes" id="UP001597034"/>
    </source>
</evidence>
<keyword evidence="1" id="KW-0472">Membrane</keyword>
<keyword evidence="1" id="KW-1133">Transmembrane helix</keyword>
<keyword evidence="1" id="KW-0812">Transmembrane</keyword>
<protein>
    <submittedName>
        <fullName evidence="2">Uncharacterized protein</fullName>
    </submittedName>
</protein>
<proteinExistence type="predicted"/>
<gene>
    <name evidence="2" type="ORF">ACFSBL_11010</name>
</gene>
<dbReference type="Proteomes" id="UP001597034">
    <property type="component" value="Unassembled WGS sequence"/>
</dbReference>
<sequence length="85" mass="8707">MGTKMYGPMTSPGDGGSLIPLPARVLGVVTVGLAVVSLTAYGVYCSLAGDSMNTTVLQLVAGTVALGLVLVAWDELTDFFESSRP</sequence>
<dbReference type="AlphaFoldDB" id="A0ABD6DLJ4"/>
<keyword evidence="3" id="KW-1185">Reference proteome</keyword>
<accession>A0ABD6DLJ4</accession>
<name>A0ABD6DLJ4_9EURY</name>
<organism evidence="2 3">
    <name type="scientific">Haloarchaeobius litoreus</name>
    <dbReference type="NCBI Taxonomy" id="755306"/>
    <lineage>
        <taxon>Archaea</taxon>
        <taxon>Methanobacteriati</taxon>
        <taxon>Methanobacteriota</taxon>
        <taxon>Stenosarchaea group</taxon>
        <taxon>Halobacteria</taxon>
        <taxon>Halobacteriales</taxon>
        <taxon>Halorubellaceae</taxon>
        <taxon>Haloarchaeobius</taxon>
    </lineage>
</organism>
<evidence type="ECO:0000256" key="1">
    <source>
        <dbReference type="SAM" id="Phobius"/>
    </source>
</evidence>
<evidence type="ECO:0000313" key="2">
    <source>
        <dbReference type="EMBL" id="MFD1646212.1"/>
    </source>
</evidence>
<feature type="transmembrane region" description="Helical" evidence="1">
    <location>
        <begin position="25"/>
        <end position="44"/>
    </location>
</feature>
<dbReference type="RefSeq" id="WP_256398267.1">
    <property type="nucleotide sequence ID" value="NZ_JANHJR010000001.1"/>
</dbReference>
<feature type="transmembrane region" description="Helical" evidence="1">
    <location>
        <begin position="56"/>
        <end position="73"/>
    </location>
</feature>
<dbReference type="EMBL" id="JBHUDO010000002">
    <property type="protein sequence ID" value="MFD1646212.1"/>
    <property type="molecule type" value="Genomic_DNA"/>
</dbReference>